<organism evidence="1 2">
    <name type="scientific">Acacia crassicarpa</name>
    <name type="common">northern wattle</name>
    <dbReference type="NCBI Taxonomy" id="499986"/>
    <lineage>
        <taxon>Eukaryota</taxon>
        <taxon>Viridiplantae</taxon>
        <taxon>Streptophyta</taxon>
        <taxon>Embryophyta</taxon>
        <taxon>Tracheophyta</taxon>
        <taxon>Spermatophyta</taxon>
        <taxon>Magnoliopsida</taxon>
        <taxon>eudicotyledons</taxon>
        <taxon>Gunneridae</taxon>
        <taxon>Pentapetalae</taxon>
        <taxon>rosids</taxon>
        <taxon>fabids</taxon>
        <taxon>Fabales</taxon>
        <taxon>Fabaceae</taxon>
        <taxon>Caesalpinioideae</taxon>
        <taxon>mimosoid clade</taxon>
        <taxon>Acacieae</taxon>
        <taxon>Acacia</taxon>
    </lineage>
</organism>
<evidence type="ECO:0000313" key="2">
    <source>
        <dbReference type="Proteomes" id="UP001293593"/>
    </source>
</evidence>
<keyword evidence="2" id="KW-1185">Reference proteome</keyword>
<dbReference type="EMBL" id="JAWXYG010000012">
    <property type="protein sequence ID" value="KAK4257011.1"/>
    <property type="molecule type" value="Genomic_DNA"/>
</dbReference>
<accession>A0AAE1IUG6</accession>
<protein>
    <submittedName>
        <fullName evidence="1">Uncharacterized protein</fullName>
    </submittedName>
</protein>
<comment type="caution">
    <text evidence="1">The sequence shown here is derived from an EMBL/GenBank/DDBJ whole genome shotgun (WGS) entry which is preliminary data.</text>
</comment>
<name>A0AAE1IUG6_9FABA</name>
<gene>
    <name evidence="1" type="ORF">QN277_006658</name>
</gene>
<evidence type="ECO:0000313" key="1">
    <source>
        <dbReference type="EMBL" id="KAK4257011.1"/>
    </source>
</evidence>
<reference evidence="1" key="1">
    <citation type="submission" date="2023-10" db="EMBL/GenBank/DDBJ databases">
        <title>Chromosome-level genome of the transformable northern wattle, Acacia crassicarpa.</title>
        <authorList>
            <person name="Massaro I."/>
            <person name="Sinha N.R."/>
            <person name="Poethig S."/>
            <person name="Leichty A.R."/>
        </authorList>
    </citation>
    <scope>NUCLEOTIDE SEQUENCE</scope>
    <source>
        <strain evidence="1">Acra3RX</strain>
        <tissue evidence="1">Leaf</tissue>
    </source>
</reference>
<proteinExistence type="predicted"/>
<dbReference type="AlphaFoldDB" id="A0AAE1IUG6"/>
<sequence length="137" mass="15237">MDISCPHSNLSLDFSSHGLPSQCTQIADDSISLQLDSSFRDPTHLIPPVPFHLLEPLAGNHKAGNGNSVVESDEDEDREVEEFCILGHPMCWKRRRDGESSSSSSSSSKWVSLDPNLEVQRVVVRSWGNQNRTRYGS</sequence>
<dbReference type="Proteomes" id="UP001293593">
    <property type="component" value="Unassembled WGS sequence"/>
</dbReference>